<sequence>MNYLKSEQFRLIRKKELYLTTSISLGLVIAAILALYLSLQADGHFPYGTNRFLYLNVLSVFPLILLIGFLVSRQLLGSDISMVKQSVAFGISRNRIFFTKLFLTLTEFLLLCSSGILITLLGGELLLTTDAIWKTQFLISVFNLIPLTIGGFVLGFTLMCLTENEVVSALLTLLLFNGAFSEVVSFLEHKIFDHSMLSSFLPGALIKQNTEQFLAKSASITTENWLIGIIVILISLSIGITIYNKKNL</sequence>
<proteinExistence type="predicted"/>
<keyword evidence="1" id="KW-1133">Transmembrane helix</keyword>
<dbReference type="AlphaFoldDB" id="A0AAE7T194"/>
<feature type="transmembrane region" description="Helical" evidence="1">
    <location>
        <begin position="17"/>
        <end position="39"/>
    </location>
</feature>
<feature type="transmembrane region" description="Helical" evidence="1">
    <location>
        <begin position="51"/>
        <end position="76"/>
    </location>
</feature>
<feature type="transmembrane region" description="Helical" evidence="1">
    <location>
        <begin position="166"/>
        <end position="187"/>
    </location>
</feature>
<organism evidence="2 3">
    <name type="scientific">Enterococcus gallinarum</name>
    <dbReference type="NCBI Taxonomy" id="1353"/>
    <lineage>
        <taxon>Bacteria</taxon>
        <taxon>Bacillati</taxon>
        <taxon>Bacillota</taxon>
        <taxon>Bacilli</taxon>
        <taxon>Lactobacillales</taxon>
        <taxon>Enterococcaceae</taxon>
        <taxon>Enterococcus</taxon>
    </lineage>
</organism>
<feature type="transmembrane region" description="Helical" evidence="1">
    <location>
        <begin position="97"/>
        <end position="117"/>
    </location>
</feature>
<keyword evidence="1" id="KW-0472">Membrane</keyword>
<dbReference type="Proteomes" id="UP000516696">
    <property type="component" value="Chromosome"/>
</dbReference>
<gene>
    <name evidence="2" type="ORF">EGM181_16940</name>
</gene>
<feature type="transmembrane region" description="Helical" evidence="1">
    <location>
        <begin position="137"/>
        <end position="159"/>
    </location>
</feature>
<reference evidence="2 3" key="1">
    <citation type="submission" date="2020-03" db="EMBL/GenBank/DDBJ databases">
        <title>Characterization of ganglioside-mimicking enterococci.</title>
        <authorList>
            <person name="Patry R.T."/>
            <person name="Nothaft H."/>
            <person name="Bridger R."/>
            <person name="Shajahan A."/>
            <person name="Huynh S."/>
            <person name="Sanchez S."/>
            <person name="Azadi P."/>
            <person name="Cooper K."/>
            <person name="Miller W.G."/>
            <person name="Parker C.T."/>
            <person name="Wells L."/>
            <person name="Szymanski C.M."/>
        </authorList>
    </citation>
    <scope>NUCLEOTIDE SEQUENCE [LARGE SCALE GENOMIC DNA]</scope>
    <source>
        <strain evidence="2 3">EGM181</strain>
    </source>
</reference>
<keyword evidence="1" id="KW-0812">Transmembrane</keyword>
<protein>
    <submittedName>
        <fullName evidence="2">Uncharacterized protein</fullName>
    </submittedName>
</protein>
<evidence type="ECO:0000313" key="2">
    <source>
        <dbReference type="EMBL" id="QOG28834.1"/>
    </source>
</evidence>
<accession>A0AAE7T194</accession>
<dbReference type="RefSeq" id="WP_113849060.1">
    <property type="nucleotide sequence ID" value="NZ_CP050485.1"/>
</dbReference>
<name>A0AAE7T194_ENTGA</name>
<dbReference type="EMBL" id="CP050485">
    <property type="protein sequence ID" value="QOG28834.1"/>
    <property type="molecule type" value="Genomic_DNA"/>
</dbReference>
<feature type="transmembrane region" description="Helical" evidence="1">
    <location>
        <begin position="225"/>
        <end position="243"/>
    </location>
</feature>
<evidence type="ECO:0000256" key="1">
    <source>
        <dbReference type="SAM" id="Phobius"/>
    </source>
</evidence>
<evidence type="ECO:0000313" key="3">
    <source>
        <dbReference type="Proteomes" id="UP000516696"/>
    </source>
</evidence>